<organism evidence="1 2">
    <name type="scientific">Helicobacter pylori 83</name>
    <dbReference type="NCBI Taxonomy" id="585538"/>
    <lineage>
        <taxon>Bacteria</taxon>
        <taxon>Pseudomonadati</taxon>
        <taxon>Campylobacterota</taxon>
        <taxon>Epsilonproteobacteria</taxon>
        <taxon>Campylobacterales</taxon>
        <taxon>Helicobacteraceae</taxon>
        <taxon>Helicobacter</taxon>
    </lineage>
</organism>
<proteinExistence type="predicted"/>
<reference evidence="1 2" key="1">
    <citation type="submission" date="2011-03" db="EMBL/GenBank/DDBJ databases">
        <authorList>
            <person name="Muzny D."/>
            <person name="Qin X."/>
            <person name="Deng J."/>
            <person name="Jiang H."/>
            <person name="Liu Y."/>
            <person name="Qu J."/>
            <person name="Song X.-Z."/>
            <person name="Zhang L."/>
            <person name="Thornton R."/>
            <person name="Coyle M."/>
            <person name="Francisco L."/>
            <person name="Jackson L."/>
            <person name="Javaid M."/>
            <person name="Korchina V."/>
            <person name="Kovar C."/>
            <person name="Mata R."/>
            <person name="Mathew T."/>
            <person name="Ngo R."/>
            <person name="Nguyen L."/>
            <person name="Nguyen N."/>
            <person name="Okwuonu G."/>
            <person name="Ongeri F."/>
            <person name="Pham C."/>
            <person name="Simmons D."/>
            <person name="Wilczek-Boney K."/>
            <person name="Hale W."/>
            <person name="Jakkamsetti A."/>
            <person name="Pham P."/>
            <person name="Ruth R."/>
            <person name="San Lucas F."/>
            <person name="Warren J."/>
            <person name="Zhang J."/>
            <person name="Zhao Z."/>
            <person name="Zhou C."/>
            <person name="Zhu D."/>
            <person name="Lee S."/>
            <person name="Bess C."/>
            <person name="Blankenburg K."/>
            <person name="Forbes L."/>
            <person name="Fu Q."/>
            <person name="Gubbala S."/>
            <person name="Hirani K."/>
            <person name="Jayaseelan J.C."/>
            <person name="Lara F."/>
            <person name="Munidasa M."/>
            <person name="Palculict T."/>
            <person name="Patil S."/>
            <person name="Pu L.-L."/>
            <person name="Saada N."/>
            <person name="Tang L."/>
            <person name="Weissenberger G."/>
            <person name="Zhu Y."/>
            <person name="Hemphill L."/>
            <person name="Shang Y."/>
            <person name="Youmans B."/>
            <person name="Ayvaz T."/>
            <person name="Ross M."/>
            <person name="Santibanez J."/>
            <person name="Aqrawi P."/>
            <person name="Gross S."/>
            <person name="Joshi V."/>
            <person name="Fowler G."/>
            <person name="Nazareth L."/>
            <person name="Reid J."/>
            <person name="Worley K."/>
            <person name="Petrosino J."/>
            <person name="Highlander S."/>
            <person name="Gibbs R."/>
            <person name="Gibbs R."/>
        </authorList>
    </citation>
    <scope>NUCLEOTIDE SEQUENCE [LARGE SCALE GENOMIC DNA]</scope>
    <source>
        <strain evidence="1 2">83</strain>
    </source>
</reference>
<accession>F4D6H9</accession>
<evidence type="ECO:0000313" key="2">
    <source>
        <dbReference type="Proteomes" id="UP000008459"/>
    </source>
</evidence>
<dbReference type="PATRIC" id="fig|585538.3.peg.1024"/>
<dbReference type="HOGENOM" id="CLU_3290734_0_0_7"/>
<dbReference type="EMBL" id="CP002605">
    <property type="protein sequence ID" value="AEE70604.1"/>
    <property type="molecule type" value="Genomic_DNA"/>
</dbReference>
<protein>
    <submittedName>
        <fullName evidence="1">Uncharacterized protein</fullName>
    </submittedName>
</protein>
<dbReference type="Proteomes" id="UP000008459">
    <property type="component" value="Chromosome"/>
</dbReference>
<dbReference type="AlphaFoldDB" id="F4D6H9"/>
<gene>
    <name evidence="1" type="ORF">HMPREF0462_1000</name>
</gene>
<evidence type="ECO:0000313" key="1">
    <source>
        <dbReference type="EMBL" id="AEE70604.1"/>
    </source>
</evidence>
<sequence>MQECIAVRLKEVEIPLVFYRAGNIHAGFKESFVLAFNGML</sequence>
<dbReference type="KEGG" id="hpx:HMPREF0462_1000"/>
<name>F4D6H9_HELPX</name>